<dbReference type="Gene3D" id="2.60.40.10">
    <property type="entry name" value="Immunoglobulins"/>
    <property type="match status" value="6"/>
</dbReference>
<feature type="domain" description="RapA2 cadherin-like" evidence="2">
    <location>
        <begin position="171"/>
        <end position="238"/>
    </location>
</feature>
<dbReference type="PANTHER" id="PTHR14139:SF2">
    <property type="entry name" value="CALSYNTENIN-1"/>
    <property type="match status" value="1"/>
</dbReference>
<dbReference type="EMBL" id="JABFTS010000015">
    <property type="protein sequence ID" value="MCE8053793.1"/>
    <property type="molecule type" value="Genomic_DNA"/>
</dbReference>
<organism evidence="3 4">
    <name type="scientific">Billgrantia desiderata</name>
    <dbReference type="NCBI Taxonomy" id="52021"/>
    <lineage>
        <taxon>Bacteria</taxon>
        <taxon>Pseudomonadati</taxon>
        <taxon>Pseudomonadota</taxon>
        <taxon>Gammaproteobacteria</taxon>
        <taxon>Oceanospirillales</taxon>
        <taxon>Halomonadaceae</taxon>
        <taxon>Billgrantia</taxon>
    </lineage>
</organism>
<comment type="caution">
    <text evidence="3">The sequence shown here is derived from an EMBL/GenBank/DDBJ whole genome shotgun (WGS) entry which is preliminary data.</text>
</comment>
<feature type="domain" description="RapA2 cadherin-like" evidence="2">
    <location>
        <begin position="275"/>
        <end position="346"/>
    </location>
</feature>
<proteinExistence type="predicted"/>
<dbReference type="NCBIfam" id="TIGR03661">
    <property type="entry name" value="T1SS_VCA0849"/>
    <property type="match status" value="1"/>
</dbReference>
<evidence type="ECO:0000313" key="3">
    <source>
        <dbReference type="EMBL" id="MCE8053793.1"/>
    </source>
</evidence>
<dbReference type="InterPro" id="IPR047777">
    <property type="entry name" value="LapA-like_RM"/>
</dbReference>
<feature type="domain" description="RapA2 cadherin-like" evidence="2">
    <location>
        <begin position="383"/>
        <end position="452"/>
    </location>
</feature>
<dbReference type="Gene3D" id="2.150.10.10">
    <property type="entry name" value="Serralysin-like metalloprotease, C-terminal"/>
    <property type="match status" value="1"/>
</dbReference>
<protein>
    <submittedName>
        <fullName evidence="3">Retention module-containing protein</fullName>
    </submittedName>
</protein>
<reference evidence="3" key="1">
    <citation type="submission" date="2020-05" db="EMBL/GenBank/DDBJ databases">
        <authorList>
            <person name="Wang L."/>
            <person name="Shao Z."/>
        </authorList>
    </citation>
    <scope>NUCLEOTIDE SEQUENCE</scope>
    <source>
        <strain evidence="3">MCCC 1A05776</strain>
    </source>
</reference>
<accession>A0AAW4Z4U1</accession>
<dbReference type="InterPro" id="IPR010221">
    <property type="entry name" value="VCBS_dom"/>
</dbReference>
<name>A0AAW4Z4U1_9GAMM</name>
<dbReference type="InterPro" id="IPR013783">
    <property type="entry name" value="Ig-like_fold"/>
</dbReference>
<dbReference type="PANTHER" id="PTHR14139">
    <property type="entry name" value="CALSYNTENIN"/>
    <property type="match status" value="1"/>
</dbReference>
<dbReference type="InterPro" id="IPR011049">
    <property type="entry name" value="Serralysin-like_metalloprot_C"/>
</dbReference>
<feature type="domain" description="RapA2 cadherin-like" evidence="2">
    <location>
        <begin position="592"/>
        <end position="661"/>
    </location>
</feature>
<dbReference type="PRINTS" id="PR00313">
    <property type="entry name" value="CABNDNGRPT"/>
</dbReference>
<dbReference type="PROSITE" id="PS00330">
    <property type="entry name" value="HEMOLYSIN_CALCIUM"/>
    <property type="match status" value="2"/>
</dbReference>
<dbReference type="NCBIfam" id="NF033682">
    <property type="entry name" value="retention_LapA"/>
    <property type="match status" value="1"/>
</dbReference>
<gene>
    <name evidence="3" type="ORF">HOP61_21080</name>
</gene>
<dbReference type="InterPro" id="IPR040853">
    <property type="entry name" value="RapA2_cadherin-like"/>
</dbReference>
<dbReference type="SUPFAM" id="SSF51120">
    <property type="entry name" value="beta-Roll"/>
    <property type="match status" value="1"/>
</dbReference>
<evidence type="ECO:0000259" key="2">
    <source>
        <dbReference type="Pfam" id="PF17803"/>
    </source>
</evidence>
<dbReference type="InterPro" id="IPR019960">
    <property type="entry name" value="T1SS_VCA0849"/>
</dbReference>
<reference evidence="3" key="2">
    <citation type="journal article" date="2021" name="Front. Microbiol.">
        <title>Aerobic Denitrification and Heterotrophic Sulfur Oxidation in the Genus Halomonas Revealed by Six Novel Species Characterizations and Genome-Based Analysis.</title>
        <authorList>
            <person name="Wang L."/>
            <person name="Shao Z."/>
        </authorList>
    </citation>
    <scope>NUCLEOTIDE SEQUENCE</scope>
    <source>
        <strain evidence="3">MCCC 1A05776</strain>
    </source>
</reference>
<feature type="domain" description="RapA2 cadherin-like" evidence="2">
    <location>
        <begin position="694"/>
        <end position="764"/>
    </location>
</feature>
<sequence length="1634" mass="165315">MSIAIVLSISGQAWARDASGNLRELSVGDTLREGETVVTSQGGGVELDFGDNTAPTQIQGGEQVALTPELNAEELLEPSEFAALDQDIEALLAALDDETIDLLDVLDATAAGAGGGGAADGGHNFVRLARIAEGTGAQSFEFGSVSATDIPAVEEAGAAPQAALDELPSEPLNGVPNALDDFFSTDEESLLSGVNVLDNDSDPDGDALSISDPGTREITFVGPDGLIFTATVVLGADGFLSLDPRGGFDALAVGEQATGTFTYTVADGRGGFSTAKVTLTIVGTNDAPVIGGVASGEVTEDGTTTTTGQLSVSDVDVSDTHTWSVQGANVGTYGSFSVDANGQWTYVLDNASPAVQGLVTGQQVTDSFTVQVDDGKGGTDTQVVTVTIHGSDDGAVISGQDSGLVKEDEILSTGGKLDVSDPDAGQAVFLAQAATAGQYGSFTLGTDGTWSYVLNNAHASVQGLAVGESLSESFTVVTADGTTSSVTVTIQGTNDVPVIGGVASGEVTEDGTTTTTGQLSVSDVDVSDTHTWSVQGANVGTYGSFSVDANGQWTYVLDNASPAVQGLVTGQQVTDSFTVQVDDGKGGTDTQVVTVTIHGSDDGAVISGQDSGLVKEDEILSTGGKLDVTDPDAGQAVFVAQAGTAGQYGSFTLGTDGTWSYVLNNAHASVQGLAVGESLSESFTVVTADGTTSSVTVTIQGTNDVPIIGGVASGEVTEDGTTTTTGQLSVSDVDVSDSHTWSVVGNAQGSYGSFSVDANGQWTYVLDNASPAVQGLVTGQQVTDSFTVEVSDGKGGTDTQVVTVTIHGTNDQAQVIVSATGVDSTVYEAGLISVENNSEAANGSFQVTATDGIAHITVGGQQFSLSQLQGFSSGSPSAAIVTPMGTLYLTGYSGTANAGTISYQYTLKEVQTHGGQGSATDGVLTDTIVVVVKGVGDSAMTGHLTIAIVDDVPQASNDLGGTVTEDSADNVLSGNVLSNDSFGADGPAGGVATVNWNASAAQLADIGQYGTLVLNTDGSWSFTLDNSLAKVQALKASDLLTFNLGYTITDGDGDSASATLGFSIRGADDSASVTVSTQGADSTVYEAGLTSLADTRETAGGSFQISASDGIATLNVMGQVFTLAQLQGFSGASPSAGIITNMGTLYLTGFSGTATEGTVSYQYTLSAAQSHGAPGSATNNVLTDSISLSVSGVGGSSAGGTLSVAIIDDAPTFETIMNAIIANESGTTLSGLHDLTMGADGAGAIIVADPTIAGINGYIAYSTTAHADGSVTKLAKVNGIDFFTLTIKVDGTYDFTLHEARPSIVKTVNFGGVQGGKSVEQLILGDVVLRAVDSNGNNKIDNGEMISPSSAGFGVGNGNIDAGEKFIISFVNNKVIENIDFSYKHQGSTDFRMTWQSNTGETGTVGPISQDGWISINPAQDFTSITFTVLQGSGKIDGVKYGELVLPGDTFVNFDIHGIDADGDISATQTLSVKLLGAGSTSVAITGTAEDEVIVGTSANDTINGGEGNDILIGGAGNDTLIGGEGDDVFQWNFGDQGGVGSAAHDVVKDFSLGINTLDLADLLQGEAAETIDSFIFAAQEGSSTVLYVNHEGSIGANGSNATQVIVLENFNMNDQGSAEFLKGLLDSGQLHID</sequence>
<dbReference type="Pfam" id="PF17803">
    <property type="entry name" value="Cadherin_4"/>
    <property type="match status" value="7"/>
</dbReference>
<evidence type="ECO:0000256" key="1">
    <source>
        <dbReference type="ARBA" id="ARBA00022837"/>
    </source>
</evidence>
<evidence type="ECO:0000313" key="4">
    <source>
        <dbReference type="Proteomes" id="UP001320178"/>
    </source>
</evidence>
<feature type="domain" description="RapA2 cadherin-like" evidence="2">
    <location>
        <begin position="943"/>
        <end position="1022"/>
    </location>
</feature>
<dbReference type="GO" id="GO:0005509">
    <property type="term" value="F:calcium ion binding"/>
    <property type="evidence" value="ECO:0007669"/>
    <property type="project" value="InterPro"/>
</dbReference>
<dbReference type="Proteomes" id="UP001320178">
    <property type="component" value="Unassembled WGS sequence"/>
</dbReference>
<dbReference type="Pfam" id="PF00353">
    <property type="entry name" value="HemolysinCabind"/>
    <property type="match status" value="1"/>
</dbReference>
<keyword evidence="1" id="KW-0106">Calcium</keyword>
<dbReference type="InterPro" id="IPR001343">
    <property type="entry name" value="Hemolysn_Ca-bd"/>
</dbReference>
<dbReference type="NCBIfam" id="TIGR01965">
    <property type="entry name" value="VCBS_repeat"/>
    <property type="match status" value="7"/>
</dbReference>
<feature type="domain" description="RapA2 cadherin-like" evidence="2">
    <location>
        <begin position="485"/>
        <end position="555"/>
    </location>
</feature>
<dbReference type="InterPro" id="IPR018511">
    <property type="entry name" value="Hemolysin-typ_Ca-bd_CS"/>
</dbReference>
<dbReference type="RefSeq" id="WP_234240891.1">
    <property type="nucleotide sequence ID" value="NZ_JABFTS010000015.1"/>
</dbReference>